<dbReference type="EMBL" id="JAASQJ010000001">
    <property type="protein sequence ID" value="NIJ51793.1"/>
    <property type="molecule type" value="Genomic_DNA"/>
</dbReference>
<name>A0ABX0UH14_9BACT</name>
<dbReference type="Proteomes" id="UP001179181">
    <property type="component" value="Unassembled WGS sequence"/>
</dbReference>
<proteinExistence type="predicted"/>
<gene>
    <name evidence="1" type="ORF">FHS68_000949</name>
</gene>
<accession>A0ABX0UH14</accession>
<reference evidence="1 2" key="1">
    <citation type="submission" date="2020-03" db="EMBL/GenBank/DDBJ databases">
        <title>Genomic Encyclopedia of Type Strains, Phase IV (KMG-IV): sequencing the most valuable type-strain genomes for metagenomic binning, comparative biology and taxonomic classification.</title>
        <authorList>
            <person name="Goeker M."/>
        </authorList>
    </citation>
    <scope>NUCLEOTIDE SEQUENCE [LARGE SCALE GENOMIC DNA]</scope>
    <source>
        <strain evidence="1 2">DSM 102865</strain>
    </source>
</reference>
<dbReference type="RefSeq" id="WP_167267670.1">
    <property type="nucleotide sequence ID" value="NZ_JAASQJ010000001.1"/>
</dbReference>
<organism evidence="1 2">
    <name type="scientific">Dyadobacter arcticus</name>
    <dbReference type="NCBI Taxonomy" id="1078754"/>
    <lineage>
        <taxon>Bacteria</taxon>
        <taxon>Pseudomonadati</taxon>
        <taxon>Bacteroidota</taxon>
        <taxon>Cytophagia</taxon>
        <taxon>Cytophagales</taxon>
        <taxon>Spirosomataceae</taxon>
        <taxon>Dyadobacter</taxon>
    </lineage>
</organism>
<keyword evidence="2" id="KW-1185">Reference proteome</keyword>
<evidence type="ECO:0000313" key="2">
    <source>
        <dbReference type="Proteomes" id="UP001179181"/>
    </source>
</evidence>
<comment type="caution">
    <text evidence="1">The sequence shown here is derived from an EMBL/GenBank/DDBJ whole genome shotgun (WGS) entry which is preliminary data.</text>
</comment>
<protein>
    <recommendedName>
        <fullName evidence="3">Lipoprotein</fullName>
    </recommendedName>
</protein>
<evidence type="ECO:0008006" key="3">
    <source>
        <dbReference type="Google" id="ProtNLM"/>
    </source>
</evidence>
<sequence length="142" mass="15761">MKKYLLFGLVAVGALCCKNSGVDKKEEGIKYKETVVLNDVPKASLTFFEVEDSRCPEGGQCIWAGAATVDLLLSGVTVEGGLNEHVKMCIGACKKNFEPDTLIKKFAGEEYRLILQEVKPYPKLSEPKTKEDYTILLKIEKK</sequence>
<evidence type="ECO:0000313" key="1">
    <source>
        <dbReference type="EMBL" id="NIJ51793.1"/>
    </source>
</evidence>